<keyword evidence="7" id="KW-0170">Cobalt</keyword>
<dbReference type="InterPro" id="IPR001002">
    <property type="entry name" value="Chitin-bd_1"/>
</dbReference>
<comment type="caution">
    <text evidence="8">Lacks conserved residue(s) required for the propagation of feature annotation.</text>
</comment>
<feature type="disulfide bond" evidence="8">
    <location>
        <begin position="97"/>
        <end position="111"/>
    </location>
</feature>
<feature type="disulfide bond" evidence="8">
    <location>
        <begin position="154"/>
        <end position="168"/>
    </location>
</feature>
<keyword evidence="5" id="KW-0378">Hydrolase</keyword>
<gene>
    <name evidence="11" type="ORF">ColLi_12990</name>
</gene>
<evidence type="ECO:0000256" key="9">
    <source>
        <dbReference type="SAM" id="MobiDB-lite"/>
    </source>
</evidence>
<evidence type="ECO:0000256" key="6">
    <source>
        <dbReference type="ARBA" id="ARBA00023277"/>
    </source>
</evidence>
<evidence type="ECO:0000256" key="1">
    <source>
        <dbReference type="ARBA" id="ARBA00001941"/>
    </source>
</evidence>
<evidence type="ECO:0000256" key="4">
    <source>
        <dbReference type="ARBA" id="ARBA00022729"/>
    </source>
</evidence>
<dbReference type="GO" id="GO:0016787">
    <property type="term" value="F:hydrolase activity"/>
    <property type="evidence" value="ECO:0007669"/>
    <property type="project" value="UniProtKB-KW"/>
</dbReference>
<dbReference type="PROSITE" id="PS50941">
    <property type="entry name" value="CHIT_BIND_I_2"/>
    <property type="match status" value="2"/>
</dbReference>
<protein>
    <submittedName>
        <fullName evidence="11">Lectin-C</fullName>
    </submittedName>
</protein>
<evidence type="ECO:0000256" key="2">
    <source>
        <dbReference type="ARBA" id="ARBA00022669"/>
    </source>
</evidence>
<keyword evidence="2 8" id="KW-0147">Chitin-binding</keyword>
<name>A0AA37H1E7_9PEZI</name>
<dbReference type="GO" id="GO:0008061">
    <property type="term" value="F:chitin binding"/>
    <property type="evidence" value="ECO:0007669"/>
    <property type="project" value="UniProtKB-UniRule"/>
</dbReference>
<feature type="domain" description="Chitin-binding type-1" evidence="10">
    <location>
        <begin position="134"/>
        <end position="181"/>
    </location>
</feature>
<evidence type="ECO:0000256" key="7">
    <source>
        <dbReference type="ARBA" id="ARBA00023285"/>
    </source>
</evidence>
<dbReference type="SMART" id="SM00270">
    <property type="entry name" value="ChtBD1"/>
    <property type="match status" value="3"/>
</dbReference>
<dbReference type="Pfam" id="PF00187">
    <property type="entry name" value="Chitin_bind_1"/>
    <property type="match status" value="1"/>
</dbReference>
<evidence type="ECO:0000313" key="12">
    <source>
        <dbReference type="Proteomes" id="UP001055172"/>
    </source>
</evidence>
<evidence type="ECO:0000256" key="5">
    <source>
        <dbReference type="ARBA" id="ARBA00022801"/>
    </source>
</evidence>
<dbReference type="PANTHER" id="PTHR46471">
    <property type="entry name" value="CHITIN DEACETYLASE"/>
    <property type="match status" value="1"/>
</dbReference>
<evidence type="ECO:0000259" key="10">
    <source>
        <dbReference type="PROSITE" id="PS50941"/>
    </source>
</evidence>
<reference evidence="11 12" key="1">
    <citation type="submission" date="2021-07" db="EMBL/GenBank/DDBJ databases">
        <title>Genome data of Colletotrichum spaethianum.</title>
        <authorList>
            <person name="Utami Y.D."/>
            <person name="Hiruma K."/>
        </authorList>
    </citation>
    <scope>NUCLEOTIDE SEQUENCE [LARGE SCALE GENOMIC DNA]</scope>
    <source>
        <strain evidence="11 12">MAFF 242679</strain>
    </source>
</reference>
<feature type="domain" description="Chitin-binding type-1" evidence="10">
    <location>
        <begin position="78"/>
        <end position="124"/>
    </location>
</feature>
<keyword evidence="8" id="KW-1015">Disulfide bond</keyword>
<organism evidence="11 12">
    <name type="scientific">Colletotrichum liriopes</name>
    <dbReference type="NCBI Taxonomy" id="708192"/>
    <lineage>
        <taxon>Eukaryota</taxon>
        <taxon>Fungi</taxon>
        <taxon>Dikarya</taxon>
        <taxon>Ascomycota</taxon>
        <taxon>Pezizomycotina</taxon>
        <taxon>Sordariomycetes</taxon>
        <taxon>Hypocreomycetidae</taxon>
        <taxon>Glomerellales</taxon>
        <taxon>Glomerellaceae</taxon>
        <taxon>Colletotrichum</taxon>
        <taxon>Colletotrichum spaethianum species complex</taxon>
    </lineage>
</organism>
<dbReference type="InterPro" id="IPR036861">
    <property type="entry name" value="Endochitinase-like_sf"/>
</dbReference>
<dbReference type="EMBL" id="BPPX01000050">
    <property type="protein sequence ID" value="GJC90152.1"/>
    <property type="molecule type" value="Genomic_DNA"/>
</dbReference>
<keyword evidence="4" id="KW-0732">Signal</keyword>
<comment type="caution">
    <text evidence="11">The sequence shown here is derived from an EMBL/GenBank/DDBJ whole genome shotgun (WGS) entry which is preliminary data.</text>
</comment>
<sequence>MEDSASVLPLYGWCGSTSEHCGSGCQSAYGTCNSGSSSSASGNPASSSGGATPASSSGATRASSSSPAAATNTKISTTGQCGGTGGLNCLGSNFGDCCSPYNYCGNTTDHCDTGCQSNFGRCSGTGANIKVSLNGACGIPNGNTTCAGSAFGSCCSQYNFCGSSTAHCGTGCQSSFGTCCEYPIGDDAIIWRASSYLLLSSLIANHGG</sequence>
<keyword evidence="3" id="KW-0479">Metal-binding</keyword>
<dbReference type="SUPFAM" id="SSF57016">
    <property type="entry name" value="Plant lectins/antimicrobial peptides"/>
    <property type="match status" value="3"/>
</dbReference>
<dbReference type="Gene3D" id="3.30.60.10">
    <property type="entry name" value="Endochitinase-like"/>
    <property type="match status" value="3"/>
</dbReference>
<evidence type="ECO:0000313" key="11">
    <source>
        <dbReference type="EMBL" id="GJC90152.1"/>
    </source>
</evidence>
<evidence type="ECO:0000256" key="8">
    <source>
        <dbReference type="PROSITE-ProRule" id="PRU00261"/>
    </source>
</evidence>
<proteinExistence type="predicted"/>
<evidence type="ECO:0000256" key="3">
    <source>
        <dbReference type="ARBA" id="ARBA00022723"/>
    </source>
</evidence>
<dbReference type="PANTHER" id="PTHR46471:SF2">
    <property type="entry name" value="CHITIN DEACETYLASE-RELATED"/>
    <property type="match status" value="1"/>
</dbReference>
<dbReference type="GO" id="GO:0046872">
    <property type="term" value="F:metal ion binding"/>
    <property type="evidence" value="ECO:0007669"/>
    <property type="project" value="UniProtKB-KW"/>
</dbReference>
<feature type="region of interest" description="Disordered" evidence="9">
    <location>
        <begin position="43"/>
        <end position="73"/>
    </location>
</feature>
<dbReference type="AlphaFoldDB" id="A0AA37H1E7"/>
<comment type="cofactor">
    <cofactor evidence="1">
        <name>Co(2+)</name>
        <dbReference type="ChEBI" id="CHEBI:48828"/>
    </cofactor>
</comment>
<keyword evidence="6" id="KW-0119">Carbohydrate metabolism</keyword>
<accession>A0AA37H1E7</accession>
<keyword evidence="12" id="KW-1185">Reference proteome</keyword>
<dbReference type="Proteomes" id="UP001055172">
    <property type="component" value="Unassembled WGS sequence"/>
</dbReference>